<dbReference type="EMBL" id="MN917146">
    <property type="protein sequence ID" value="QIG59137.1"/>
    <property type="molecule type" value="Genomic_DNA"/>
</dbReference>
<accession>A0A7S5UQ14</accession>
<proteinExistence type="predicted"/>
<name>A0A7S5UQ14_9CAUD</name>
<protein>
    <submittedName>
        <fullName evidence="1">Uncharacterized protein</fullName>
    </submittedName>
</protein>
<dbReference type="Proteomes" id="UP000595483">
    <property type="component" value="Segment"/>
</dbReference>
<sequence>MASGERYDHRNMYTSFIKTAEEDYVLVSEKIARYKSLLYKIKYSIEQNRNAIEAIFDVCVYNYWEWNTDELDVDRKMETAIDAKFVKFDSSKQLRYGNIYRNLKQYFRVLRKIKEYEIRQQRIKHRKNITRPQYEAYCKLFFREVSKEVLRGKVYKFEKRLGCLIIERVIVRDSFTTADGKVVKFKKVIDYYKTELNKRNLLAQGLIPYNKKDHAAALLRGEKYEGVKYVKYLDNPYYCKLLMIDGTIKNRPLFKFYGTNLHMKRSNDDILSECKTVEDIINVDTDINNRLSLINKFDPSYTIKYIRNNEQRAIFRRNYYRKT</sequence>
<organism evidence="1 2">
    <name type="scientific">Bacteroides phage crAss002</name>
    <dbReference type="NCBI Taxonomy" id="2709317"/>
    <lineage>
        <taxon>Viruses</taxon>
        <taxon>Duplodnaviria</taxon>
        <taxon>Heunggongvirae</taxon>
        <taxon>Uroviricota</taxon>
        <taxon>Caudoviricetes</taxon>
        <taxon>Crassvirales</taxon>
        <taxon>Intestiviridae</taxon>
        <taxon>Churivirinae</taxon>
        <taxon>Jahgtovirus</taxon>
        <taxon>Jahgtovirus secundus</taxon>
    </lineage>
</organism>
<gene>
    <name evidence="1" type="ORF">crAss002_27</name>
</gene>
<evidence type="ECO:0000313" key="1">
    <source>
        <dbReference type="EMBL" id="QIG59137.1"/>
    </source>
</evidence>
<reference evidence="1 2" key="1">
    <citation type="submission" date="2020-01" db="EMBL/GenBank/DDBJ databases">
        <title>PhicrAss002; a novel member of the crAss-like phage family isolated from the human gut following selective antibiotic enrichment.</title>
        <authorList>
            <person name="Guerin E."/>
            <person name="Shkoporov A.N."/>
            <person name="Stockdale S.R."/>
            <person name="Khokhlova E.V."/>
            <person name="Clooney A.G."/>
            <person name="Daly K.M."/>
            <person name="Draper L.A."/>
            <person name="Ross P.R."/>
            <person name="Hill C."/>
        </authorList>
    </citation>
    <scope>NUCLEOTIDE SEQUENCE [LARGE SCALE GENOMIC DNA]</scope>
</reference>
<keyword evidence="2" id="KW-1185">Reference proteome</keyword>
<evidence type="ECO:0000313" key="2">
    <source>
        <dbReference type="Proteomes" id="UP000595483"/>
    </source>
</evidence>